<sequence>MTAGHETKPGKPTTSETKAGSTATGESKVRVTKAGETTVGEAAVGEVRADETATEATKAGETKVGKPAPEARSAEVPGQGAVPGDAPGEAKATGATPDAETATGGKDDAEPKPGDKSKAGTQDATGSATGTRRRKPKLPSLRPPGAPPDPWTAFAQTSERGPGRIRRAARAVGRGLTHEYALVIYGSLLLAVLVTWPALRYPLHTFPHDIWDPSRQAWQVSWAGHILITEPARLWQANAYFPEPYSFAFGDHLLGYAPAGMLGEGPLAAVLRYNILFVLAHALLTIGGYALIRQLGAGRTGAIVGAAAFAYAPWRLAQEGHLDIISAGGIPLALAMLARGHGWSMRYGFRPDRRHVGWAAAGWLVAIWQLGLGFSLGLPFAYVLALIFVIVAAAVLVRRLRRRSPRPVLGWRLLVTDGLGMLIFVGVGAIIALPYLRVPDYGPAATEIRFFSPPLRSLLIGPAESRIWGAPHAVARESLGWPPEMTLLPGFVLYALALVGLVFSIWRIWQRLLLLTAVVVGVIFTLGSTFFEGRWTYLPLFGHLPASFGVRIPGRLMFWVTLLLAILAAGAVAEFVRRAEHLAAHRMPPWPGPWLRLATFVPLLLVLVESWSAVAHPVVPEQPPAMRTITGPMLVLPTAALTDQTVMLWSSTRFQQIANGSGGFAPQRQSELRRSVATFPDAASVQYLRTQQVTTVLLLRKQVAGTPWERAGDVPVDALGIRREDLDNDTVVFRLN</sequence>
<feature type="compositionally biased region" description="Polar residues" evidence="1">
    <location>
        <begin position="12"/>
        <end position="25"/>
    </location>
</feature>
<comment type="caution">
    <text evidence="3">The sequence shown here is derived from an EMBL/GenBank/DDBJ whole genome shotgun (WGS) entry which is preliminary data.</text>
</comment>
<keyword evidence="2" id="KW-0812">Transmembrane</keyword>
<keyword evidence="2" id="KW-0472">Membrane</keyword>
<proteinExistence type="predicted"/>
<organism evidence="3 4">
    <name type="scientific">Actinoplanes digitatis</name>
    <dbReference type="NCBI Taxonomy" id="1868"/>
    <lineage>
        <taxon>Bacteria</taxon>
        <taxon>Bacillati</taxon>
        <taxon>Actinomycetota</taxon>
        <taxon>Actinomycetes</taxon>
        <taxon>Micromonosporales</taxon>
        <taxon>Micromonosporaceae</taxon>
        <taxon>Actinoplanes</taxon>
    </lineage>
</organism>
<protein>
    <submittedName>
        <fullName evidence="3">Uncharacterized protein</fullName>
    </submittedName>
</protein>
<evidence type="ECO:0000256" key="2">
    <source>
        <dbReference type="SAM" id="Phobius"/>
    </source>
</evidence>
<feature type="transmembrane region" description="Helical" evidence="2">
    <location>
        <begin position="380"/>
        <end position="397"/>
    </location>
</feature>
<evidence type="ECO:0000313" key="4">
    <source>
        <dbReference type="Proteomes" id="UP000578112"/>
    </source>
</evidence>
<feature type="transmembrane region" description="Helical" evidence="2">
    <location>
        <begin position="556"/>
        <end position="576"/>
    </location>
</feature>
<feature type="transmembrane region" description="Helical" evidence="2">
    <location>
        <begin position="271"/>
        <end position="292"/>
    </location>
</feature>
<keyword evidence="4" id="KW-1185">Reference proteome</keyword>
<name>A0A7W7MUB9_9ACTN</name>
<feature type="compositionally biased region" description="Pro residues" evidence="1">
    <location>
        <begin position="141"/>
        <end position="150"/>
    </location>
</feature>
<feature type="transmembrane region" description="Helical" evidence="2">
    <location>
        <begin position="180"/>
        <end position="199"/>
    </location>
</feature>
<dbReference type="EMBL" id="JACHNH010000001">
    <property type="protein sequence ID" value="MBB4767301.1"/>
    <property type="molecule type" value="Genomic_DNA"/>
</dbReference>
<reference evidence="3 4" key="1">
    <citation type="submission" date="2020-08" db="EMBL/GenBank/DDBJ databases">
        <title>Sequencing the genomes of 1000 actinobacteria strains.</title>
        <authorList>
            <person name="Klenk H.-P."/>
        </authorList>
    </citation>
    <scope>NUCLEOTIDE SEQUENCE [LARGE SCALE GENOMIC DNA]</scope>
    <source>
        <strain evidence="3 4">DSM 43149</strain>
    </source>
</reference>
<feature type="region of interest" description="Disordered" evidence="1">
    <location>
        <begin position="1"/>
        <end position="163"/>
    </location>
</feature>
<feature type="transmembrane region" description="Helical" evidence="2">
    <location>
        <begin position="409"/>
        <end position="433"/>
    </location>
</feature>
<feature type="compositionally biased region" description="Polar residues" evidence="1">
    <location>
        <begin position="119"/>
        <end position="130"/>
    </location>
</feature>
<feature type="transmembrane region" description="Helical" evidence="2">
    <location>
        <begin position="487"/>
        <end position="505"/>
    </location>
</feature>
<feature type="transmembrane region" description="Helical" evidence="2">
    <location>
        <begin position="512"/>
        <end position="531"/>
    </location>
</feature>
<dbReference type="RefSeq" id="WP_184998335.1">
    <property type="nucleotide sequence ID" value="NZ_BOMK01000088.1"/>
</dbReference>
<dbReference type="Proteomes" id="UP000578112">
    <property type="component" value="Unassembled WGS sequence"/>
</dbReference>
<gene>
    <name evidence="3" type="ORF">BJ971_007857</name>
</gene>
<feature type="compositionally biased region" description="Basic and acidic residues" evidence="1">
    <location>
        <begin position="105"/>
        <end position="118"/>
    </location>
</feature>
<evidence type="ECO:0000313" key="3">
    <source>
        <dbReference type="EMBL" id="MBB4767301.1"/>
    </source>
</evidence>
<feature type="transmembrane region" description="Helical" evidence="2">
    <location>
        <begin position="355"/>
        <end position="374"/>
    </location>
</feature>
<keyword evidence="2" id="KW-1133">Transmembrane helix</keyword>
<evidence type="ECO:0000256" key="1">
    <source>
        <dbReference type="SAM" id="MobiDB-lite"/>
    </source>
</evidence>
<accession>A0A7W7MUB9</accession>
<dbReference type="AlphaFoldDB" id="A0A7W7MUB9"/>